<reference evidence="1" key="1">
    <citation type="journal article" date="2015" name="Nature">
        <title>Complex archaea that bridge the gap between prokaryotes and eukaryotes.</title>
        <authorList>
            <person name="Spang A."/>
            <person name="Saw J.H."/>
            <person name="Jorgensen S.L."/>
            <person name="Zaremba-Niedzwiedzka K."/>
            <person name="Martijn J."/>
            <person name="Lind A.E."/>
            <person name="van Eijk R."/>
            <person name="Schleper C."/>
            <person name="Guy L."/>
            <person name="Ettema T.J."/>
        </authorList>
    </citation>
    <scope>NUCLEOTIDE SEQUENCE</scope>
</reference>
<name>A0A0F9Q4T9_9ZZZZ</name>
<sequence length="164" mass="18586">PAKPGDTRKKKKQTLEQKLWVDGKGVYIPTDNLRMILIGNKHRTGAAKIYGSEYESKKGKRYLDFAKACIWVVGDNGKVYFEKARKTWDDVDVRSFINATGGRDTTERPVLNTPWSLNFKVQVTDDSVPSDIVKEFYKVGGMRCGLGVYGPTFGRFIIKEWKAS</sequence>
<dbReference type="AlphaFoldDB" id="A0A0F9Q4T9"/>
<evidence type="ECO:0000313" key="1">
    <source>
        <dbReference type="EMBL" id="KKN08266.1"/>
    </source>
</evidence>
<dbReference type="EMBL" id="LAZR01004476">
    <property type="protein sequence ID" value="KKN08266.1"/>
    <property type="molecule type" value="Genomic_DNA"/>
</dbReference>
<gene>
    <name evidence="1" type="ORF">LCGC14_1058520</name>
</gene>
<comment type="caution">
    <text evidence="1">The sequence shown here is derived from an EMBL/GenBank/DDBJ whole genome shotgun (WGS) entry which is preliminary data.</text>
</comment>
<feature type="non-terminal residue" evidence="1">
    <location>
        <position position="1"/>
    </location>
</feature>
<accession>A0A0F9Q4T9</accession>
<organism evidence="1">
    <name type="scientific">marine sediment metagenome</name>
    <dbReference type="NCBI Taxonomy" id="412755"/>
    <lineage>
        <taxon>unclassified sequences</taxon>
        <taxon>metagenomes</taxon>
        <taxon>ecological metagenomes</taxon>
    </lineage>
</organism>
<protein>
    <submittedName>
        <fullName evidence="1">Uncharacterized protein</fullName>
    </submittedName>
</protein>
<proteinExistence type="predicted"/>